<evidence type="ECO:0000256" key="1">
    <source>
        <dbReference type="ARBA" id="ARBA00006007"/>
    </source>
</evidence>
<dbReference type="Pfam" id="PF03437">
    <property type="entry name" value="BtpA"/>
    <property type="match status" value="1"/>
</dbReference>
<name>A0ABM3JVS5_BACDO</name>
<evidence type="ECO:0000313" key="3">
    <source>
        <dbReference type="RefSeq" id="XP_049313336.1"/>
    </source>
</evidence>
<sequence length="287" mass="31613">MLLIIGLFTHPHQAMNRFTKVFGNKKCNIIAMVHVDALPGTPGYKGNWSQIVKKAKIEASIYVKHKVDAILIENMHDVPYIPNRLLGPETVACLSRISNEIRQIVPSALPCGLQILACGNKQALAVAKACDLQFIRAEGFVFAHVADEGYTDACAGEILRYRKNIDAEHVLIFTDLKKKHSSHAITHDVTLLETAKAAEFFLTDGVVITGRSTGCAANMEDLDEVAGKISTPLIIGSGVTNTNLKQYYERAQGVIVGSSFKVNGFWANNLCEKSINKFMEEIEKLRK</sequence>
<evidence type="ECO:0000313" key="2">
    <source>
        <dbReference type="Proteomes" id="UP001652620"/>
    </source>
</evidence>
<dbReference type="SUPFAM" id="SSF51366">
    <property type="entry name" value="Ribulose-phoshate binding barrel"/>
    <property type="match status" value="1"/>
</dbReference>
<comment type="similarity">
    <text evidence="1">Belongs to the BtpA family.</text>
</comment>
<proteinExistence type="inferred from homology"/>
<gene>
    <name evidence="3" type="primary">Ysmu</name>
</gene>
<dbReference type="Proteomes" id="UP001652620">
    <property type="component" value="Chromosome 5"/>
</dbReference>
<dbReference type="PANTHER" id="PTHR21381:SF3">
    <property type="entry name" value="SGC REGION PROTEIN SGCQ-RELATED"/>
    <property type="match status" value="1"/>
</dbReference>
<protein>
    <submittedName>
        <fullName evidence="3">Uncharacterized protein F13E9.13, mitochondrial isoform X1</fullName>
    </submittedName>
</protein>
<dbReference type="RefSeq" id="XP_049313336.1">
    <property type="nucleotide sequence ID" value="XM_049457379.1"/>
</dbReference>
<dbReference type="PIRSF" id="PIRSF005956">
    <property type="entry name" value="BtpA"/>
    <property type="match status" value="1"/>
</dbReference>
<dbReference type="InterPro" id="IPR011060">
    <property type="entry name" value="RibuloseP-bd_barrel"/>
</dbReference>
<dbReference type="GeneID" id="105225629"/>
<accession>A0ABM3JVS5</accession>
<reference evidence="3" key="1">
    <citation type="submission" date="2025-08" db="UniProtKB">
        <authorList>
            <consortium name="RefSeq"/>
        </authorList>
    </citation>
    <scope>IDENTIFICATION</scope>
    <source>
        <tissue evidence="3">Adult</tissue>
    </source>
</reference>
<keyword evidence="2" id="KW-1185">Reference proteome</keyword>
<dbReference type="PANTHER" id="PTHR21381">
    <property type="entry name" value="ZGC:162297"/>
    <property type="match status" value="1"/>
</dbReference>
<dbReference type="InterPro" id="IPR005137">
    <property type="entry name" value="BtpA"/>
</dbReference>
<organism evidence="2 3">
    <name type="scientific">Bactrocera dorsalis</name>
    <name type="common">Oriental fruit fly</name>
    <name type="synonym">Dacus dorsalis</name>
    <dbReference type="NCBI Taxonomy" id="27457"/>
    <lineage>
        <taxon>Eukaryota</taxon>
        <taxon>Metazoa</taxon>
        <taxon>Ecdysozoa</taxon>
        <taxon>Arthropoda</taxon>
        <taxon>Hexapoda</taxon>
        <taxon>Insecta</taxon>
        <taxon>Pterygota</taxon>
        <taxon>Neoptera</taxon>
        <taxon>Endopterygota</taxon>
        <taxon>Diptera</taxon>
        <taxon>Brachycera</taxon>
        <taxon>Muscomorpha</taxon>
        <taxon>Tephritoidea</taxon>
        <taxon>Tephritidae</taxon>
        <taxon>Bactrocera</taxon>
        <taxon>Bactrocera</taxon>
    </lineage>
</organism>
<dbReference type="NCBIfam" id="TIGR00259">
    <property type="entry name" value="thylakoid_BtpA"/>
    <property type="match status" value="1"/>
</dbReference>